<gene>
    <name evidence="2" type="ORF">VCX44_25280</name>
</gene>
<dbReference type="Pfam" id="PF06594">
    <property type="entry name" value="HCBP_related"/>
    <property type="match status" value="1"/>
</dbReference>
<dbReference type="InterPro" id="IPR010566">
    <property type="entry name" value="Haemolys_ca-bd"/>
</dbReference>
<keyword evidence="3" id="KW-1185">Reference proteome</keyword>
<name>A0ABU5WDL0_AERCA</name>
<evidence type="ECO:0000259" key="1">
    <source>
        <dbReference type="Pfam" id="PF06594"/>
    </source>
</evidence>
<reference evidence="2 3" key="1">
    <citation type="submission" date="2023-12" db="EMBL/GenBank/DDBJ databases">
        <title>Characterization of antibiotic resistance in Aeromonas spp. in hospital effluent.</title>
        <authorList>
            <person name="Negoseki B.R.S."/>
            <person name="Krul D."/>
            <person name="Siqueira A.C."/>
            <person name="Almeida M."/>
            <person name="Mesa D."/>
            <person name="Conte D."/>
            <person name="Dalla-Costa L.M."/>
        </authorList>
    </citation>
    <scope>NUCLEOTIDE SEQUENCE [LARGE SCALE GENOMIC DNA]</scope>
    <source>
        <strain evidence="2 3">36v</strain>
    </source>
</reference>
<dbReference type="EMBL" id="JAYGOJ010000363">
    <property type="protein sequence ID" value="MEA9438996.1"/>
    <property type="molecule type" value="Genomic_DNA"/>
</dbReference>
<dbReference type="Proteomes" id="UP001304847">
    <property type="component" value="Unassembled WGS sequence"/>
</dbReference>
<organism evidence="2 3">
    <name type="scientific">Aeromonas caviae</name>
    <name type="common">Aeromonas punctata</name>
    <dbReference type="NCBI Taxonomy" id="648"/>
    <lineage>
        <taxon>Bacteria</taxon>
        <taxon>Pseudomonadati</taxon>
        <taxon>Pseudomonadota</taxon>
        <taxon>Gammaproteobacteria</taxon>
        <taxon>Aeromonadales</taxon>
        <taxon>Aeromonadaceae</taxon>
        <taxon>Aeromonas</taxon>
    </lineage>
</organism>
<comment type="caution">
    <text evidence="2">The sequence shown here is derived from an EMBL/GenBank/DDBJ whole genome shotgun (WGS) entry which is preliminary data.</text>
</comment>
<accession>A0ABU5WDL0</accession>
<sequence>MFGADVRADQLWLQQIGNNLKVNIIGTTESVTVENWYSNSVYHVEQLKSGDGKVLLDTQVEYLVQAMAAFTPPDAGQTTLPQNYQDQLSAVLAANWK</sequence>
<protein>
    <submittedName>
        <fullName evidence="2">Calcium-binding protein</fullName>
    </submittedName>
</protein>
<feature type="domain" description="Haemolysin-type calcium binding-related" evidence="1">
    <location>
        <begin position="19"/>
        <end position="55"/>
    </location>
</feature>
<evidence type="ECO:0000313" key="3">
    <source>
        <dbReference type="Proteomes" id="UP001304847"/>
    </source>
</evidence>
<proteinExistence type="predicted"/>
<evidence type="ECO:0000313" key="2">
    <source>
        <dbReference type="EMBL" id="MEA9438996.1"/>
    </source>
</evidence>